<dbReference type="GO" id="GO:0016787">
    <property type="term" value="F:hydrolase activity"/>
    <property type="evidence" value="ECO:0007669"/>
    <property type="project" value="UniProtKB-KW"/>
</dbReference>
<name>A0A3B0RLG5_9ZZZZ</name>
<proteinExistence type="predicted"/>
<dbReference type="PANTHER" id="PTHR34106">
    <property type="entry name" value="GLYCOSIDASE"/>
    <property type="match status" value="1"/>
</dbReference>
<keyword evidence="2" id="KW-0808">Transferase</keyword>
<evidence type="ECO:0000256" key="2">
    <source>
        <dbReference type="ARBA" id="ARBA00022679"/>
    </source>
</evidence>
<dbReference type="Gene3D" id="2.115.10.20">
    <property type="entry name" value="Glycosyl hydrolase domain, family 43"/>
    <property type="match status" value="1"/>
</dbReference>
<gene>
    <name evidence="3" type="ORF">MNBD_ACTINO02-1910</name>
</gene>
<dbReference type="EMBL" id="UOEK01000058">
    <property type="protein sequence ID" value="VAV94384.1"/>
    <property type="molecule type" value="Genomic_DNA"/>
</dbReference>
<evidence type="ECO:0000256" key="1">
    <source>
        <dbReference type="ARBA" id="ARBA00022676"/>
    </source>
</evidence>
<organism evidence="3">
    <name type="scientific">hydrothermal vent metagenome</name>
    <dbReference type="NCBI Taxonomy" id="652676"/>
    <lineage>
        <taxon>unclassified sequences</taxon>
        <taxon>metagenomes</taxon>
        <taxon>ecological metagenomes</taxon>
    </lineage>
</organism>
<dbReference type="GO" id="GO:0016757">
    <property type="term" value="F:glycosyltransferase activity"/>
    <property type="evidence" value="ECO:0007669"/>
    <property type="project" value="UniProtKB-KW"/>
</dbReference>
<dbReference type="SUPFAM" id="SSF75005">
    <property type="entry name" value="Arabinanase/levansucrase/invertase"/>
    <property type="match status" value="1"/>
</dbReference>
<dbReference type="AlphaFoldDB" id="A0A3B0RLG5"/>
<protein>
    <submittedName>
        <fullName evidence="3">FIG01423360: glycoside hydrolase</fullName>
    </submittedName>
</protein>
<accession>A0A3B0RLG5</accession>
<dbReference type="CDD" id="cd18613">
    <property type="entry name" value="GH130"/>
    <property type="match status" value="1"/>
</dbReference>
<dbReference type="InterPro" id="IPR023296">
    <property type="entry name" value="Glyco_hydro_beta-prop_sf"/>
</dbReference>
<dbReference type="PANTHER" id="PTHR34106:SF4">
    <property type="entry name" value="BLL5143 PROTEIN"/>
    <property type="match status" value="1"/>
</dbReference>
<reference evidence="3" key="1">
    <citation type="submission" date="2018-06" db="EMBL/GenBank/DDBJ databases">
        <authorList>
            <person name="Zhirakovskaya E."/>
        </authorList>
    </citation>
    <scope>NUCLEOTIDE SEQUENCE</scope>
</reference>
<keyword evidence="3" id="KW-0378">Hydrolase</keyword>
<evidence type="ECO:0000313" key="3">
    <source>
        <dbReference type="EMBL" id="VAV94384.1"/>
    </source>
</evidence>
<keyword evidence="1" id="KW-0328">Glycosyltransferase</keyword>
<feature type="non-terminal residue" evidence="3">
    <location>
        <position position="1"/>
    </location>
</feature>
<dbReference type="InterPro" id="IPR007184">
    <property type="entry name" value="Mannoside_phosphorylase"/>
</dbReference>
<dbReference type="Pfam" id="PF04041">
    <property type="entry name" value="Glyco_hydro_130"/>
    <property type="match status" value="1"/>
</dbReference>
<sequence length="502" mass="55922">DAADDQQQSMYVMNPIAVTRTGVRFVPDSRRVITRPFLPGERIFPDGHSRAKVVLDRILAMPESEVASTLEATQQLFEGRHKNLTAILEQHYDVVANHIDDPSTLSERRRHLIGAYFTHEYSVEAAALGNPSMVPAPDQSGLNPGEQRFVMSMRAIGEGHVSSIEFRSGVIDSQANVTIDRASEYANTGRRRAAIYENEFFRSKLTELGAINEIAMLVLDPLPGRFTLIELESAIEDLDNQGIDRSISALTTRTMHWLAASNYETVFSEDSQLSERVIFPAGPTESHGMEDARFVRFTNDDGSVIYYATYTAFDGFQILPQLIETEDFVSFRIATLRGSCAQNKGIALFPRKVGGRYAALCRHDNENNFLMMSNDVRYWAETSLIQEPQRPWELMQLGNCGSPLETEAGWLVITHGVGPLRRYTLGAILLDIDDPHRVIGHLKEPLLQPNADERDGYVPNVVYSCGSMIHNNYLVLPYGFSDVGAGIATVPVPDLLARLTGQ</sequence>